<name>A0A250AZ04_9GAMM</name>
<dbReference type="RefSeq" id="WP_095845539.1">
    <property type="nucleotide sequence ID" value="NZ_MJLU01000001.1"/>
</dbReference>
<evidence type="ECO:0000256" key="1">
    <source>
        <dbReference type="SAM" id="Phobius"/>
    </source>
</evidence>
<evidence type="ECO:0000313" key="3">
    <source>
        <dbReference type="EMBL" id="ATA18932.1"/>
    </source>
</evidence>
<feature type="transmembrane region" description="Helical" evidence="1">
    <location>
        <begin position="188"/>
        <end position="207"/>
    </location>
</feature>
<dbReference type="AlphaFoldDB" id="A0A250AZ04"/>
<dbReference type="Proteomes" id="UP000217182">
    <property type="component" value="Chromosome"/>
</dbReference>
<feature type="domain" description="Type IV / VI secretion system DotU" evidence="2">
    <location>
        <begin position="13"/>
        <end position="205"/>
    </location>
</feature>
<dbReference type="NCBIfam" id="TIGR03349">
    <property type="entry name" value="IV_VI_DotU"/>
    <property type="match status" value="1"/>
</dbReference>
<keyword evidence="4" id="KW-1185">Reference proteome</keyword>
<dbReference type="NCBIfam" id="NF038239">
    <property type="entry name" value="T6SS_TssL_short"/>
    <property type="match status" value="1"/>
</dbReference>
<dbReference type="EMBL" id="CP014136">
    <property type="protein sequence ID" value="ATA18932.1"/>
    <property type="molecule type" value="Genomic_DNA"/>
</dbReference>
<proteinExistence type="predicted"/>
<dbReference type="InterPro" id="IPR017732">
    <property type="entry name" value="T4/T6SS_DotU"/>
</dbReference>
<dbReference type="InterPro" id="IPR038522">
    <property type="entry name" value="T4/T6SS_DotU_sf"/>
</dbReference>
<gene>
    <name evidence="3" type="ORF">AWC35_06010</name>
</gene>
<dbReference type="PANTHER" id="PTHR38033:SF1">
    <property type="entry name" value="DOTU FAMILY TYPE IV_VI SECRETION SYSTEM PROTEIN"/>
    <property type="match status" value="1"/>
</dbReference>
<keyword evidence="1" id="KW-0472">Membrane</keyword>
<dbReference type="KEGG" id="gqu:AWC35_06010"/>
<dbReference type="PANTHER" id="PTHR38033">
    <property type="entry name" value="MEMBRANE PROTEIN-RELATED"/>
    <property type="match status" value="1"/>
</dbReference>
<evidence type="ECO:0000259" key="2">
    <source>
        <dbReference type="Pfam" id="PF09850"/>
    </source>
</evidence>
<dbReference type="Pfam" id="PF09850">
    <property type="entry name" value="DotU"/>
    <property type="match status" value="1"/>
</dbReference>
<dbReference type="OrthoDB" id="345640at2"/>
<reference evidence="3 4" key="1">
    <citation type="submission" date="2016-01" db="EMBL/GenBank/DDBJ databases">
        <authorList>
            <person name="Oliw E.H."/>
        </authorList>
    </citation>
    <scope>NUCLEOTIDE SEQUENCE [LARGE SCALE GENOMIC DNA]</scope>
    <source>
        <strain evidence="3 4">FRB97</strain>
    </source>
</reference>
<keyword evidence="1" id="KW-0812">Transmembrane</keyword>
<evidence type="ECO:0000313" key="4">
    <source>
        <dbReference type="Proteomes" id="UP000217182"/>
    </source>
</evidence>
<sequence>MHSSDNEITAKTLDTLMQDTWLLALAIRNKQPVTVDDALYQRCFDMIQQVQDQLAAAGAPEYLIEEIKFAHSVFLDEAVMTQPDTDVSTWWRRTPLQGHFLGHIHGGEHFYEHIKKLLREPVPSEARASCYYRMLRFGYAGKYRTEGDDERLSLMRQLKTLLPEHSAPLNTPVLIRRSRHKTPFWQRWPWLICSGVFIAIVIATIIINGHLHYLVGKWCIPG</sequence>
<dbReference type="Gene3D" id="1.25.40.590">
    <property type="entry name" value="Type IV / VI secretion system, DotU"/>
    <property type="match status" value="1"/>
</dbReference>
<accession>A0A250AZ04</accession>
<protein>
    <submittedName>
        <fullName evidence="3">Type IV secretion protein DotU</fullName>
    </submittedName>
</protein>
<keyword evidence="1" id="KW-1133">Transmembrane helix</keyword>
<organism evidence="3 4">
    <name type="scientific">Gibbsiella quercinecans</name>
    <dbReference type="NCBI Taxonomy" id="929813"/>
    <lineage>
        <taxon>Bacteria</taxon>
        <taxon>Pseudomonadati</taxon>
        <taxon>Pseudomonadota</taxon>
        <taxon>Gammaproteobacteria</taxon>
        <taxon>Enterobacterales</taxon>
        <taxon>Yersiniaceae</taxon>
        <taxon>Gibbsiella</taxon>
    </lineage>
</organism>